<feature type="short sequence motif" description="'HIGH' region" evidence="10">
    <location>
        <begin position="23"/>
        <end position="31"/>
    </location>
</feature>
<evidence type="ECO:0000256" key="3">
    <source>
        <dbReference type="ARBA" id="ARBA00022490"/>
    </source>
</evidence>
<dbReference type="PANTHER" id="PTHR37940:SF1">
    <property type="entry name" value="LYSINE--TRNA LIGASE"/>
    <property type="match status" value="1"/>
</dbReference>
<keyword evidence="7 10" id="KW-0648">Protein biosynthesis</keyword>
<evidence type="ECO:0000256" key="4">
    <source>
        <dbReference type="ARBA" id="ARBA00022598"/>
    </source>
</evidence>
<dbReference type="InterPro" id="IPR001412">
    <property type="entry name" value="aa-tRNA-synth_I_CS"/>
</dbReference>
<accession>A0AAX4NJ76</accession>
<dbReference type="GeneID" id="95968231"/>
<keyword evidence="8 10" id="KW-0030">Aminoacyl-tRNA synthetase</keyword>
<dbReference type="HAMAP" id="MF_00177">
    <property type="entry name" value="Lys_tRNA_synth_class1"/>
    <property type="match status" value="1"/>
</dbReference>
<dbReference type="Gene3D" id="1.10.10.770">
    <property type="match status" value="1"/>
</dbReference>
<keyword evidence="6 10" id="KW-0067">ATP-binding</keyword>
<sequence>MHWADNLVKDLEGKQLVSTGISPSGPIHVGNMREILTGDMIYKAALKKGLDSRFIYLCDDIDPLRKVYPFLDQTYSAYVGYPLSSIPAPDGGPSYSEYFLKPFLEALSKIDVNVEVIRTTGLYREGRFERSIRIVVEKREKIREILQDLSGREIEENWFPYNPRCRRCGRINSTVVTSFDLPLIHYRCSCGNEGSSDIRKDEGKMPWRVEWPAKWFELGVTIEPFGKDHGAAGGSYDTGKRIAEEVFGIKAPVPLIYERIFLKGVGVMHSSTGISIPASDMVNYAPPQILRFIIARTNPGRHINFDPGAGLLNLVDEFEKYQKAYDGLEEVKDDDYREVYEYSRIQGRESRSGISFRHLVTLVQIYTTPHDLLRIMKKSGYEGDKLDDEMAWEIQIARNWISKYAPDIVKFRVMPEDYRANLNQDEKDILREFVQQAINIKWTPEDIHNAVHEILKKRNVPPKEGFGSFYKAIIGKEQGPRLGYFLSNMDRNFVIKRLEYNISA</sequence>
<dbReference type="InterPro" id="IPR045462">
    <property type="entry name" value="aa-tRNA-synth_I_cd-bd"/>
</dbReference>
<keyword evidence="4 10" id="KW-0436">Ligase</keyword>
<dbReference type="GO" id="GO:0005524">
    <property type="term" value="F:ATP binding"/>
    <property type="evidence" value="ECO:0007669"/>
    <property type="project" value="UniProtKB-UniRule"/>
</dbReference>
<dbReference type="AlphaFoldDB" id="A0AAX4NJ76"/>
<dbReference type="PROSITE" id="PS00178">
    <property type="entry name" value="AA_TRNA_LIGASE_I"/>
    <property type="match status" value="1"/>
</dbReference>
<evidence type="ECO:0000256" key="9">
    <source>
        <dbReference type="ARBA" id="ARBA00048573"/>
    </source>
</evidence>
<evidence type="ECO:0000256" key="2">
    <source>
        <dbReference type="ARBA" id="ARBA00005594"/>
    </source>
</evidence>
<evidence type="ECO:0000313" key="12">
    <source>
        <dbReference type="EMBL" id="WYY00906.1"/>
    </source>
</evidence>
<dbReference type="RefSeq" id="WP_393971230.1">
    <property type="nucleotide sequence ID" value="NZ_CP133772.1"/>
</dbReference>
<dbReference type="EMBL" id="CP133772">
    <property type="protein sequence ID" value="WYY00906.1"/>
    <property type="molecule type" value="Genomic_DNA"/>
</dbReference>
<dbReference type="InterPro" id="IPR020751">
    <property type="entry name" value="aa-tRNA-synth_I_codon-bd_sub2"/>
</dbReference>
<evidence type="ECO:0000256" key="6">
    <source>
        <dbReference type="ARBA" id="ARBA00022840"/>
    </source>
</evidence>
<comment type="caution">
    <text evidence="10">Lacks conserved residue(s) required for the propagation of feature annotation.</text>
</comment>
<dbReference type="SUPFAM" id="SSF48163">
    <property type="entry name" value="An anticodon-binding domain of class I aminoacyl-tRNA synthetases"/>
    <property type="match status" value="1"/>
</dbReference>
<evidence type="ECO:0000256" key="10">
    <source>
        <dbReference type="HAMAP-Rule" id="MF_00177"/>
    </source>
</evidence>
<dbReference type="GO" id="GO:0004824">
    <property type="term" value="F:lysine-tRNA ligase activity"/>
    <property type="evidence" value="ECO:0007669"/>
    <property type="project" value="UniProtKB-UniRule"/>
</dbReference>
<keyword evidence="5 10" id="KW-0547">Nucleotide-binding</keyword>
<keyword evidence="13" id="KW-1185">Reference proteome</keyword>
<dbReference type="GO" id="GO:0005737">
    <property type="term" value="C:cytoplasm"/>
    <property type="evidence" value="ECO:0007669"/>
    <property type="project" value="UniProtKB-SubCell"/>
</dbReference>
<dbReference type="PANTHER" id="PTHR37940">
    <property type="entry name" value="LYSINE--TRNA LIGASE"/>
    <property type="match status" value="1"/>
</dbReference>
<organism evidence="12 13">
    <name type="scientific">Oxyplasma meridianum</name>
    <dbReference type="NCBI Taxonomy" id="3073602"/>
    <lineage>
        <taxon>Archaea</taxon>
        <taxon>Methanobacteriati</taxon>
        <taxon>Thermoplasmatota</taxon>
        <taxon>Thermoplasmata</taxon>
        <taxon>Thermoplasmatales</taxon>
        <taxon>Thermoplasmataceae</taxon>
        <taxon>Oxyplasma</taxon>
    </lineage>
</organism>
<evidence type="ECO:0000256" key="8">
    <source>
        <dbReference type="ARBA" id="ARBA00023146"/>
    </source>
</evidence>
<dbReference type="Gene3D" id="1.10.10.350">
    <property type="match status" value="1"/>
</dbReference>
<reference evidence="12 13" key="1">
    <citation type="submission" date="2023-09" db="EMBL/GenBank/DDBJ databases">
        <authorList>
            <person name="Golyshina O.V."/>
            <person name="Lunev E.A."/>
            <person name="Bargiela R."/>
            <person name="Gaines M.C."/>
            <person name="Daum B."/>
            <person name="Bale N.J."/>
            <person name="Koenen M."/>
            <person name="Sinninghe Damst J.S."/>
            <person name="Yakimov M."/>
            <person name="Golyshin P.N."/>
        </authorList>
    </citation>
    <scope>NUCLEOTIDE SEQUENCE [LARGE SCALE GENOMIC DNA]</scope>
    <source>
        <strain evidence="12 13">M1</strain>
    </source>
</reference>
<dbReference type="GO" id="GO:0006430">
    <property type="term" value="P:lysyl-tRNA aminoacylation"/>
    <property type="evidence" value="ECO:0007669"/>
    <property type="project" value="UniProtKB-UniRule"/>
</dbReference>
<feature type="domain" description="Aminoacyl-tRNA synthetase class I anticodon-binding" evidence="11">
    <location>
        <begin position="421"/>
        <end position="500"/>
    </location>
</feature>
<evidence type="ECO:0000256" key="1">
    <source>
        <dbReference type="ARBA" id="ARBA00004496"/>
    </source>
</evidence>
<dbReference type="InterPro" id="IPR014729">
    <property type="entry name" value="Rossmann-like_a/b/a_fold"/>
</dbReference>
<comment type="similarity">
    <text evidence="2 10">Belongs to the class-I aminoacyl-tRNA synthetase family.</text>
</comment>
<comment type="catalytic activity">
    <reaction evidence="9 10">
        <text>tRNA(Lys) + L-lysine + ATP = L-lysyl-tRNA(Lys) + AMP + diphosphate</text>
        <dbReference type="Rhea" id="RHEA:20792"/>
        <dbReference type="Rhea" id="RHEA-COMP:9696"/>
        <dbReference type="Rhea" id="RHEA-COMP:9697"/>
        <dbReference type="ChEBI" id="CHEBI:30616"/>
        <dbReference type="ChEBI" id="CHEBI:32551"/>
        <dbReference type="ChEBI" id="CHEBI:33019"/>
        <dbReference type="ChEBI" id="CHEBI:78442"/>
        <dbReference type="ChEBI" id="CHEBI:78529"/>
        <dbReference type="ChEBI" id="CHEBI:456215"/>
        <dbReference type="EC" id="6.1.1.6"/>
    </reaction>
</comment>
<dbReference type="Pfam" id="PF01921">
    <property type="entry name" value="tRNA-synt_1f"/>
    <property type="match status" value="1"/>
</dbReference>
<evidence type="ECO:0000256" key="7">
    <source>
        <dbReference type="ARBA" id="ARBA00022917"/>
    </source>
</evidence>
<dbReference type="InterPro" id="IPR002904">
    <property type="entry name" value="Lys-tRNA-ligase"/>
</dbReference>
<dbReference type="Proteomes" id="UP001451606">
    <property type="component" value="Chromosome"/>
</dbReference>
<gene>
    <name evidence="10 12" type="primary">lysS</name>
    <name evidence="12" type="ORF">OXIME_001493</name>
</gene>
<dbReference type="EC" id="6.1.1.6" evidence="10"/>
<keyword evidence="3 10" id="KW-0963">Cytoplasm</keyword>
<dbReference type="SUPFAM" id="SSF52374">
    <property type="entry name" value="Nucleotidylyl transferase"/>
    <property type="match status" value="1"/>
</dbReference>
<evidence type="ECO:0000256" key="5">
    <source>
        <dbReference type="ARBA" id="ARBA00022741"/>
    </source>
</evidence>
<dbReference type="KEGG" id="omr:OXIME_001493"/>
<dbReference type="GO" id="GO:0000049">
    <property type="term" value="F:tRNA binding"/>
    <property type="evidence" value="ECO:0007669"/>
    <property type="project" value="InterPro"/>
</dbReference>
<dbReference type="InterPro" id="IPR008925">
    <property type="entry name" value="aa_tRNA-synth_I_cd-bd_sf"/>
</dbReference>
<protein>
    <recommendedName>
        <fullName evidence="10">Lysine--tRNA ligase</fullName>
        <ecNumber evidence="10">6.1.1.6</ecNumber>
    </recommendedName>
    <alternativeName>
        <fullName evidence="10">Lysyl-tRNA synthetase</fullName>
        <shortName evidence="10">LysRS</shortName>
    </alternativeName>
</protein>
<name>A0AAX4NJ76_9ARCH</name>
<comment type="subcellular location">
    <subcellularLocation>
        <location evidence="1 10">Cytoplasm</location>
    </subcellularLocation>
</comment>
<dbReference type="Gene3D" id="3.40.50.620">
    <property type="entry name" value="HUPs"/>
    <property type="match status" value="2"/>
</dbReference>
<dbReference type="Pfam" id="PF19269">
    <property type="entry name" value="Anticodon_2"/>
    <property type="match status" value="1"/>
</dbReference>
<proteinExistence type="inferred from homology"/>
<dbReference type="NCBIfam" id="TIGR00467">
    <property type="entry name" value="lysS_arch"/>
    <property type="match status" value="1"/>
</dbReference>
<evidence type="ECO:0000313" key="13">
    <source>
        <dbReference type="Proteomes" id="UP001451606"/>
    </source>
</evidence>
<evidence type="ECO:0000259" key="11">
    <source>
        <dbReference type="Pfam" id="PF19269"/>
    </source>
</evidence>